<dbReference type="AlphaFoldDB" id="A0A2N7WJQ9"/>
<proteinExistence type="predicted"/>
<gene>
    <name evidence="2" type="ORF">C0Z20_30715</name>
</gene>
<protein>
    <submittedName>
        <fullName evidence="2">DUF4062 domain-containing protein</fullName>
    </submittedName>
</protein>
<dbReference type="Proteomes" id="UP000235777">
    <property type="component" value="Unassembled WGS sequence"/>
</dbReference>
<dbReference type="RefSeq" id="WP_018443299.1">
    <property type="nucleotide sequence ID" value="NZ_KB890204.1"/>
</dbReference>
<reference evidence="2 3" key="1">
    <citation type="submission" date="2018-01" db="EMBL/GenBank/DDBJ databases">
        <title>Whole genome analyses suggest that Burkholderia sensu lato contains two further novel genera in the rhizoxinica-symbiotica group Mycetohabitans gen. nov., and Trinickia gen. nov.: implications for the evolution of diazotrophy and nodulation in the Burkholderiaceae.</title>
        <authorList>
            <person name="Estrada-de los Santos P."/>
            <person name="Palmer M."/>
            <person name="Chavez-Ramirez B."/>
            <person name="Beukes C."/>
            <person name="Steenkamp E.T."/>
            <person name="Hirsch A.M."/>
            <person name="Manyaka P."/>
            <person name="Maluk M."/>
            <person name="Lafos M."/>
            <person name="Crook M."/>
            <person name="Gross E."/>
            <person name="Simon M.F."/>
            <person name="Bueno dos Reis Junior F."/>
            <person name="Poole P.S."/>
            <person name="Venter S.N."/>
            <person name="James E.K."/>
        </authorList>
    </citation>
    <scope>NUCLEOTIDE SEQUENCE [LARGE SCALE GENOMIC DNA]</scope>
    <source>
        <strain evidence="2 3">JPY 581</strain>
    </source>
</reference>
<accession>A0A2N7WJQ9</accession>
<sequence>MDKKYQVFISSTYMDMKAERQAAVEAILDAGHIPAGMELFSASDKKQIEVIKGWIDRSDIFMLILGGRYGSVEPESGKSYIHLEYEHAVQTGKPFFALYLTDKAINGKVMSLGTDAIERNDTKKLNEFRDLVKSRLCSEIEDLKDIRIQVPKSIRELSAANKLEGWVRASEAPDLSPLLAQLGALHEENARLKAVVKEVGESPRVTNELAESTLDLPLSLEYELETRSIGGLATTDKRHWQGTYLQMFNTLGPRLLDEPADSSVRQYLARVLKEGTVNVIRARIVESSYQAMKMRLMALGAIDIRRSDGATYWSLTEAGKALLMKLHADEQSA</sequence>
<evidence type="ECO:0000313" key="2">
    <source>
        <dbReference type="EMBL" id="PMS29647.1"/>
    </source>
</evidence>
<evidence type="ECO:0000313" key="3">
    <source>
        <dbReference type="Proteomes" id="UP000235777"/>
    </source>
</evidence>
<dbReference type="Pfam" id="PF13271">
    <property type="entry name" value="DUF4062"/>
    <property type="match status" value="1"/>
</dbReference>
<name>A0A2N7WJQ9_9BURK</name>
<feature type="domain" description="DUF4062" evidence="1">
    <location>
        <begin position="6"/>
        <end position="88"/>
    </location>
</feature>
<keyword evidence="3" id="KW-1185">Reference proteome</keyword>
<dbReference type="EMBL" id="PNYC01000040">
    <property type="protein sequence ID" value="PMS29647.1"/>
    <property type="molecule type" value="Genomic_DNA"/>
</dbReference>
<evidence type="ECO:0000259" key="1">
    <source>
        <dbReference type="Pfam" id="PF13271"/>
    </source>
</evidence>
<organism evidence="2 3">
    <name type="scientific">Trinickia symbiotica</name>
    <dbReference type="NCBI Taxonomy" id="863227"/>
    <lineage>
        <taxon>Bacteria</taxon>
        <taxon>Pseudomonadati</taxon>
        <taxon>Pseudomonadota</taxon>
        <taxon>Betaproteobacteria</taxon>
        <taxon>Burkholderiales</taxon>
        <taxon>Burkholderiaceae</taxon>
        <taxon>Trinickia</taxon>
    </lineage>
</organism>
<dbReference type="OrthoDB" id="72299at2"/>
<comment type="caution">
    <text evidence="2">The sequence shown here is derived from an EMBL/GenBank/DDBJ whole genome shotgun (WGS) entry which is preliminary data.</text>
</comment>
<dbReference type="InterPro" id="IPR025139">
    <property type="entry name" value="DUF4062"/>
</dbReference>